<accession>A0A9N7UEJ7</accession>
<sequence length="135" mass="15723">MGEIKALKDEVSSLKEQLEQLQDQLKDKDGLLQKYTKKRRALCKVYIECLAELTVRQAKGRRLDASLHQEPPQPETSWIREVEVEKENQALKEQVNLLKFGLRRLEDEHTIKNQLIMSETKKIDLEPTPTSTAWP</sequence>
<evidence type="ECO:0000313" key="2">
    <source>
        <dbReference type="EMBL" id="CAB1430524.1"/>
    </source>
</evidence>
<evidence type="ECO:0000313" key="3">
    <source>
        <dbReference type="Proteomes" id="UP001153269"/>
    </source>
</evidence>
<keyword evidence="3" id="KW-1185">Reference proteome</keyword>
<comment type="caution">
    <text evidence="2">The sequence shown here is derived from an EMBL/GenBank/DDBJ whole genome shotgun (WGS) entry which is preliminary data.</text>
</comment>
<organism evidence="2 3">
    <name type="scientific">Pleuronectes platessa</name>
    <name type="common">European plaice</name>
    <dbReference type="NCBI Taxonomy" id="8262"/>
    <lineage>
        <taxon>Eukaryota</taxon>
        <taxon>Metazoa</taxon>
        <taxon>Chordata</taxon>
        <taxon>Craniata</taxon>
        <taxon>Vertebrata</taxon>
        <taxon>Euteleostomi</taxon>
        <taxon>Actinopterygii</taxon>
        <taxon>Neopterygii</taxon>
        <taxon>Teleostei</taxon>
        <taxon>Neoteleostei</taxon>
        <taxon>Acanthomorphata</taxon>
        <taxon>Carangaria</taxon>
        <taxon>Pleuronectiformes</taxon>
        <taxon>Pleuronectoidei</taxon>
        <taxon>Pleuronectidae</taxon>
        <taxon>Pleuronectes</taxon>
    </lineage>
</organism>
<reference evidence="2" key="1">
    <citation type="submission" date="2020-03" db="EMBL/GenBank/DDBJ databases">
        <authorList>
            <person name="Weist P."/>
        </authorList>
    </citation>
    <scope>NUCLEOTIDE SEQUENCE</scope>
</reference>
<name>A0A9N7UEJ7_PLEPL</name>
<evidence type="ECO:0000256" key="1">
    <source>
        <dbReference type="SAM" id="Coils"/>
    </source>
</evidence>
<gene>
    <name evidence="2" type="ORF">PLEPLA_LOCUS18506</name>
</gene>
<dbReference type="EMBL" id="CADEAL010001236">
    <property type="protein sequence ID" value="CAB1430524.1"/>
    <property type="molecule type" value="Genomic_DNA"/>
</dbReference>
<dbReference type="Proteomes" id="UP001153269">
    <property type="component" value="Unassembled WGS sequence"/>
</dbReference>
<proteinExistence type="predicted"/>
<keyword evidence="1" id="KW-0175">Coiled coil</keyword>
<protein>
    <submittedName>
        <fullName evidence="2">Uncharacterized protein</fullName>
    </submittedName>
</protein>
<dbReference type="AlphaFoldDB" id="A0A9N7UEJ7"/>
<feature type="coiled-coil region" evidence="1">
    <location>
        <begin position="4"/>
        <end position="38"/>
    </location>
</feature>